<keyword evidence="3" id="KW-0808">Transferase</keyword>
<dbReference type="AlphaFoldDB" id="A0A4D4J5R8"/>
<feature type="domain" description="AlgX/AlgJ SGNH hydrolase-like" evidence="9">
    <location>
        <begin position="152"/>
        <end position="299"/>
    </location>
</feature>
<comment type="caution">
    <text evidence="10">The sequence shown here is derived from an EMBL/GenBank/DDBJ whole genome shotgun (WGS) entry which is preliminary data.</text>
</comment>
<dbReference type="UniPathway" id="UPA00286"/>
<comment type="subcellular location">
    <subcellularLocation>
        <location evidence="1">Periplasm</location>
    </subcellularLocation>
</comment>
<dbReference type="GO" id="GO:0042121">
    <property type="term" value="P:alginic acid biosynthetic process"/>
    <property type="evidence" value="ECO:0007669"/>
    <property type="project" value="UniProtKB-UniPathway"/>
</dbReference>
<accession>A0A4D4J5R8</accession>
<keyword evidence="11" id="KW-1185">Reference proteome</keyword>
<keyword evidence="5" id="KW-0574">Periplasm</keyword>
<evidence type="ECO:0000256" key="8">
    <source>
        <dbReference type="SAM" id="Phobius"/>
    </source>
</evidence>
<dbReference type="Proteomes" id="UP000298860">
    <property type="component" value="Unassembled WGS sequence"/>
</dbReference>
<name>A0A4D4J5R8_9PSEU</name>
<keyword evidence="6" id="KW-0016">Alginate biosynthesis</keyword>
<dbReference type="InterPro" id="IPR031811">
    <property type="entry name" value="ALGX/ALGJ_SGNH-like"/>
</dbReference>
<feature type="region of interest" description="Disordered" evidence="7">
    <location>
        <begin position="109"/>
        <end position="148"/>
    </location>
</feature>
<protein>
    <recommendedName>
        <fullName evidence="9">AlgX/AlgJ SGNH hydrolase-like domain-containing protein</fullName>
    </recommendedName>
</protein>
<evidence type="ECO:0000313" key="11">
    <source>
        <dbReference type="Proteomes" id="UP000298860"/>
    </source>
</evidence>
<keyword evidence="8" id="KW-0472">Membrane</keyword>
<dbReference type="GO" id="GO:0042597">
    <property type="term" value="C:periplasmic space"/>
    <property type="evidence" value="ECO:0007669"/>
    <property type="project" value="UniProtKB-SubCell"/>
</dbReference>
<dbReference type="RefSeq" id="WP_225978329.1">
    <property type="nucleotide sequence ID" value="NZ_BJFL01000009.1"/>
</dbReference>
<feature type="transmembrane region" description="Helical" evidence="8">
    <location>
        <begin position="37"/>
        <end position="57"/>
    </location>
</feature>
<sequence>MSVDDRPRRHPTLPAVHEAWLPREHALHRPRHGGRQLVALVCALIFFVTPGLCWALGARPTEIENRPIAAFPSPSAGWGFFTGLAQWATDHLVFRGAAVQAEDGLSRSVFGEPAPFDRGGNQQGGPLAGTPGENGPSPSDATGGDHAGFPTVIQGKDGWLYFGQDVASKCQPARPLDATIQTLQRLRRAVEDSGRKFVLLVPPDKTTMVPQYLPDSYAGKECAQRASAEFWRRITTEAGAVDLRPMLQEAAARVGRPVYYPQDTHWTDEGAMMLAADLAEHLQPGVTRTWATHQQPQEYAAPSDLPKLIGRSGTNHAHVYALAPDGQQDRTQQLTFPFDHPTETTTAPGTGVVGGKVELLHDSFTYPAARYLAAGFADVTMVTYGSLGKYQAEVVNSLIDKQVIAVEVVERNVAGGDAALLDPGVVTQIAQVLAQHPMR</sequence>
<evidence type="ECO:0000256" key="3">
    <source>
        <dbReference type="ARBA" id="ARBA00022679"/>
    </source>
</evidence>
<gene>
    <name evidence="10" type="ORF">GTS_24370</name>
</gene>
<organism evidence="10 11">
    <name type="scientific">Gandjariella thermophila</name>
    <dbReference type="NCBI Taxonomy" id="1931992"/>
    <lineage>
        <taxon>Bacteria</taxon>
        <taxon>Bacillati</taxon>
        <taxon>Actinomycetota</taxon>
        <taxon>Actinomycetes</taxon>
        <taxon>Pseudonocardiales</taxon>
        <taxon>Pseudonocardiaceae</taxon>
        <taxon>Gandjariella</taxon>
    </lineage>
</organism>
<evidence type="ECO:0000256" key="7">
    <source>
        <dbReference type="SAM" id="MobiDB-lite"/>
    </source>
</evidence>
<proteinExistence type="predicted"/>
<dbReference type="EMBL" id="BJFL01000009">
    <property type="protein sequence ID" value="GDY30804.1"/>
    <property type="molecule type" value="Genomic_DNA"/>
</dbReference>
<evidence type="ECO:0000256" key="5">
    <source>
        <dbReference type="ARBA" id="ARBA00022764"/>
    </source>
</evidence>
<comment type="pathway">
    <text evidence="2">Glycan biosynthesis; alginate biosynthesis.</text>
</comment>
<keyword evidence="8" id="KW-0812">Transmembrane</keyword>
<dbReference type="Pfam" id="PF16822">
    <property type="entry name" value="ALGX"/>
    <property type="match status" value="1"/>
</dbReference>
<dbReference type="GO" id="GO:0016740">
    <property type="term" value="F:transferase activity"/>
    <property type="evidence" value="ECO:0007669"/>
    <property type="project" value="UniProtKB-KW"/>
</dbReference>
<reference evidence="11" key="1">
    <citation type="submission" date="2019-04" db="EMBL/GenBank/DDBJ databases">
        <title>Draft genome sequence of Pseudonocardiaceae bacterium SL3-2-4.</title>
        <authorList>
            <person name="Ningsih F."/>
            <person name="Yokota A."/>
            <person name="Sakai Y."/>
            <person name="Nanatani K."/>
            <person name="Yabe S."/>
            <person name="Oetari A."/>
            <person name="Sjamsuridzal W."/>
        </authorList>
    </citation>
    <scope>NUCLEOTIDE SEQUENCE [LARGE SCALE GENOMIC DNA]</scope>
    <source>
        <strain evidence="11">SL3-2-4</strain>
    </source>
</reference>
<keyword evidence="8" id="KW-1133">Transmembrane helix</keyword>
<evidence type="ECO:0000256" key="1">
    <source>
        <dbReference type="ARBA" id="ARBA00004418"/>
    </source>
</evidence>
<evidence type="ECO:0000256" key="6">
    <source>
        <dbReference type="ARBA" id="ARBA00022841"/>
    </source>
</evidence>
<keyword evidence="4" id="KW-0732">Signal</keyword>
<evidence type="ECO:0000256" key="2">
    <source>
        <dbReference type="ARBA" id="ARBA00005182"/>
    </source>
</evidence>
<evidence type="ECO:0000313" key="10">
    <source>
        <dbReference type="EMBL" id="GDY30804.1"/>
    </source>
</evidence>
<evidence type="ECO:0000259" key="9">
    <source>
        <dbReference type="Pfam" id="PF16822"/>
    </source>
</evidence>
<evidence type="ECO:0000256" key="4">
    <source>
        <dbReference type="ARBA" id="ARBA00022729"/>
    </source>
</evidence>